<feature type="domain" description="F-box" evidence="1">
    <location>
        <begin position="38"/>
        <end position="85"/>
    </location>
</feature>
<dbReference type="InterPro" id="IPR036047">
    <property type="entry name" value="F-box-like_dom_sf"/>
</dbReference>
<dbReference type="PANTHER" id="PTHR32141:SF153">
    <property type="entry name" value="OS06G0685200 PROTEIN"/>
    <property type="match status" value="1"/>
</dbReference>
<dbReference type="Proteomes" id="UP001497457">
    <property type="component" value="Chromosome 17b"/>
</dbReference>
<proteinExistence type="predicted"/>
<dbReference type="InterPro" id="IPR055411">
    <property type="entry name" value="LRR_FXL15/At3g58940/PEG3-like"/>
</dbReference>
<dbReference type="Pfam" id="PF08387">
    <property type="entry name" value="FBD"/>
    <property type="match status" value="1"/>
</dbReference>
<evidence type="ECO:0000259" key="1">
    <source>
        <dbReference type="PROSITE" id="PS50181"/>
    </source>
</evidence>
<name>A0ABC8YS73_9POAL</name>
<protein>
    <recommendedName>
        <fullName evidence="1">F-box domain-containing protein</fullName>
    </recommendedName>
</protein>
<dbReference type="PROSITE" id="PS50181">
    <property type="entry name" value="FBOX"/>
    <property type="match status" value="1"/>
</dbReference>
<dbReference type="InterPro" id="IPR055302">
    <property type="entry name" value="F-box_dom-containing"/>
</dbReference>
<dbReference type="Pfam" id="PF24758">
    <property type="entry name" value="LRR_At5g56370"/>
    <property type="match status" value="1"/>
</dbReference>
<dbReference type="Pfam" id="PF00646">
    <property type="entry name" value="F-box"/>
    <property type="match status" value="1"/>
</dbReference>
<accession>A0ABC8YS73</accession>
<dbReference type="SUPFAM" id="SSF81383">
    <property type="entry name" value="F-box domain"/>
    <property type="match status" value="1"/>
</dbReference>
<evidence type="ECO:0000313" key="3">
    <source>
        <dbReference type="Proteomes" id="UP001497457"/>
    </source>
</evidence>
<organism evidence="2 3">
    <name type="scientific">Urochloa decumbens</name>
    <dbReference type="NCBI Taxonomy" id="240449"/>
    <lineage>
        <taxon>Eukaryota</taxon>
        <taxon>Viridiplantae</taxon>
        <taxon>Streptophyta</taxon>
        <taxon>Embryophyta</taxon>
        <taxon>Tracheophyta</taxon>
        <taxon>Spermatophyta</taxon>
        <taxon>Magnoliopsida</taxon>
        <taxon>Liliopsida</taxon>
        <taxon>Poales</taxon>
        <taxon>Poaceae</taxon>
        <taxon>PACMAD clade</taxon>
        <taxon>Panicoideae</taxon>
        <taxon>Panicodae</taxon>
        <taxon>Paniceae</taxon>
        <taxon>Melinidinae</taxon>
        <taxon>Urochloa</taxon>
    </lineage>
</organism>
<dbReference type="InterPro" id="IPR006566">
    <property type="entry name" value="FBD"/>
</dbReference>
<dbReference type="InterPro" id="IPR001810">
    <property type="entry name" value="F-box_dom"/>
</dbReference>
<evidence type="ECO:0000313" key="2">
    <source>
        <dbReference type="EMBL" id="CAL4948918.1"/>
    </source>
</evidence>
<dbReference type="PANTHER" id="PTHR32141">
    <property type="match status" value="1"/>
</dbReference>
<reference evidence="2 3" key="2">
    <citation type="submission" date="2024-10" db="EMBL/GenBank/DDBJ databases">
        <authorList>
            <person name="Ryan C."/>
        </authorList>
    </citation>
    <scope>NUCLEOTIDE SEQUENCE [LARGE SCALE GENOMIC DNA]</scope>
</reference>
<reference evidence="3" key="1">
    <citation type="submission" date="2024-06" db="EMBL/GenBank/DDBJ databases">
        <authorList>
            <person name="Ryan C."/>
        </authorList>
    </citation>
    <scope>NUCLEOTIDE SEQUENCE [LARGE SCALE GENOMIC DNA]</scope>
</reference>
<dbReference type="AlphaFoldDB" id="A0ABC8YS73"/>
<sequence>MGKLVEDVLTWHLAGAAADAAASSLSSGAAEAAPPDGVDRISALPDDLLRDVVSRLPARDGARTAALASRWRGLWRSAPLVLRDSDFLLPSAFDDEQARAAAAAAVGRALAGHPGPFRKVQLTCCSLGSLERELAEWARLLATKEVRDLVLLDVDDSDMLRPLPDDILRCASLEKLLLGFWVFPNTAALSLRGTDVVFPFLKQLSMINANMMDHDLDHMLACSPVLEILSFTSTRYPKHIRLRGDSLQCMLLWMSMAEELVVVDAPRLERLILWMTCSGGEAGEDCRIMVKIRRAPELRVLGYLEPRVHQLQIGNIVINAETKATPNSIVPSIKILALKVNFDIFDDVNMLPCFLECFPCVETLHIESSKLGTGSQHAKFWQEVRPIECIKSHVKEIVIHEFRGEQSEFEFLKFIAKHAQKLQSLHLVLTKEKIASAGEVNCQLAVLCARTWPWATKECDMLLLESVKEGVLSFPTASDLSVEDPFV</sequence>
<dbReference type="SUPFAM" id="SSF52047">
    <property type="entry name" value="RNI-like"/>
    <property type="match status" value="1"/>
</dbReference>
<keyword evidence="3" id="KW-1185">Reference proteome</keyword>
<dbReference type="EMBL" id="OZ075127">
    <property type="protein sequence ID" value="CAL4948918.1"/>
    <property type="molecule type" value="Genomic_DNA"/>
</dbReference>
<gene>
    <name evidence="2" type="ORF">URODEC1_LOCUS37677</name>
</gene>